<sequence length="272" mass="31001">MEQQGSYQVNTISASIENEINRLKGQVELFWDNEFKHYIEYGLEDGKSIVEIGSGPGFVTEKILQSFPNVQITLVEREPLFVDYSGKYLSEAGYENFDIINKSIMNTELPDNKFDIAIIRLLLEHLPDPVNAVKEIYRVLKPGGKAIFVDNDFEMHIMTYPHIPELRDLYEAYCSSRYAEGGNPKIGRELPYILKKGGFSNIYFESINAHSEVVGEDLFFKSEGIGIPVKLVQDGFLSSKKLAKVSVGWRNMLKNENHSIIRQLYMAVGEKM</sequence>
<protein>
    <submittedName>
        <fullName evidence="2">Methyltransferase domain-containing protein</fullName>
    </submittedName>
</protein>
<dbReference type="SUPFAM" id="SSF53335">
    <property type="entry name" value="S-adenosyl-L-methionine-dependent methyltransferases"/>
    <property type="match status" value="1"/>
</dbReference>
<keyword evidence="2" id="KW-0489">Methyltransferase</keyword>
<organism evidence="2 3">
    <name type="scientific">Vallitalea guaymasensis</name>
    <dbReference type="NCBI Taxonomy" id="1185412"/>
    <lineage>
        <taxon>Bacteria</taxon>
        <taxon>Bacillati</taxon>
        <taxon>Bacillota</taxon>
        <taxon>Clostridia</taxon>
        <taxon>Lachnospirales</taxon>
        <taxon>Vallitaleaceae</taxon>
        <taxon>Vallitalea</taxon>
    </lineage>
</organism>
<dbReference type="Pfam" id="PF08241">
    <property type="entry name" value="Methyltransf_11"/>
    <property type="match status" value="1"/>
</dbReference>
<evidence type="ECO:0000313" key="3">
    <source>
        <dbReference type="Proteomes" id="UP000677305"/>
    </source>
</evidence>
<reference evidence="2 3" key="1">
    <citation type="submission" date="2020-07" db="EMBL/GenBank/DDBJ databases">
        <title>Vallitalea guaymasensis genome.</title>
        <authorList>
            <person name="Postec A."/>
        </authorList>
    </citation>
    <scope>NUCLEOTIDE SEQUENCE [LARGE SCALE GENOMIC DNA]</scope>
    <source>
        <strain evidence="2 3">Ra1766G1</strain>
    </source>
</reference>
<dbReference type="PANTHER" id="PTHR42912:SF93">
    <property type="entry name" value="N6-ADENOSINE-METHYLTRANSFERASE TMT1A"/>
    <property type="match status" value="1"/>
</dbReference>
<proteinExistence type="predicted"/>
<dbReference type="KEGG" id="vgu:HYG85_05785"/>
<evidence type="ECO:0000313" key="2">
    <source>
        <dbReference type="EMBL" id="QUH28460.1"/>
    </source>
</evidence>
<dbReference type="GO" id="GO:0008757">
    <property type="term" value="F:S-adenosylmethionine-dependent methyltransferase activity"/>
    <property type="evidence" value="ECO:0007669"/>
    <property type="project" value="InterPro"/>
</dbReference>
<keyword evidence="3" id="KW-1185">Reference proteome</keyword>
<name>A0A8J8M986_9FIRM</name>
<dbReference type="RefSeq" id="WP_212692684.1">
    <property type="nucleotide sequence ID" value="NZ_CP058561.1"/>
</dbReference>
<feature type="domain" description="Methyltransferase type 11" evidence="1">
    <location>
        <begin position="50"/>
        <end position="148"/>
    </location>
</feature>
<dbReference type="AlphaFoldDB" id="A0A8J8M986"/>
<evidence type="ECO:0000259" key="1">
    <source>
        <dbReference type="Pfam" id="PF08241"/>
    </source>
</evidence>
<dbReference type="InterPro" id="IPR050508">
    <property type="entry name" value="Methyltransf_Superfamily"/>
</dbReference>
<dbReference type="Gene3D" id="3.40.50.150">
    <property type="entry name" value="Vaccinia Virus protein VP39"/>
    <property type="match status" value="1"/>
</dbReference>
<dbReference type="InterPro" id="IPR029063">
    <property type="entry name" value="SAM-dependent_MTases_sf"/>
</dbReference>
<dbReference type="Proteomes" id="UP000677305">
    <property type="component" value="Chromosome"/>
</dbReference>
<dbReference type="EMBL" id="CP058561">
    <property type="protein sequence ID" value="QUH28460.1"/>
    <property type="molecule type" value="Genomic_DNA"/>
</dbReference>
<dbReference type="GO" id="GO:0032259">
    <property type="term" value="P:methylation"/>
    <property type="evidence" value="ECO:0007669"/>
    <property type="project" value="UniProtKB-KW"/>
</dbReference>
<accession>A0A8J8M986</accession>
<dbReference type="CDD" id="cd02440">
    <property type="entry name" value="AdoMet_MTases"/>
    <property type="match status" value="1"/>
</dbReference>
<dbReference type="InterPro" id="IPR013216">
    <property type="entry name" value="Methyltransf_11"/>
</dbReference>
<gene>
    <name evidence="2" type="ORF">HYG85_05785</name>
</gene>
<dbReference type="PANTHER" id="PTHR42912">
    <property type="entry name" value="METHYLTRANSFERASE"/>
    <property type="match status" value="1"/>
</dbReference>
<keyword evidence="2" id="KW-0808">Transferase</keyword>